<dbReference type="HOGENOM" id="CLU_2224246_0_0_1"/>
<protein>
    <submittedName>
        <fullName evidence="1">Unplaced genomic scaffold scaffold_151, whole genome shotgun sequence</fullName>
    </submittedName>
</protein>
<dbReference type="AlphaFoldDB" id="A0A0C9YKP2"/>
<sequence>MLSIVTSSSDRLIGLNNRDSHMCSVGFSENDNPLLSKSIVKGIDAVLSAPDDMPIDFNSIGVVPASDRDGQLSNTASKQHLYRKQDSNFKLIYSDLDGIQERRKST</sequence>
<dbReference type="EMBL" id="KN833835">
    <property type="protein sequence ID" value="KIK17246.1"/>
    <property type="molecule type" value="Genomic_DNA"/>
</dbReference>
<accession>A0A0C9YKP2</accession>
<reference evidence="1 2" key="1">
    <citation type="submission" date="2014-04" db="EMBL/GenBank/DDBJ databases">
        <authorList>
            <consortium name="DOE Joint Genome Institute"/>
            <person name="Kuo A."/>
            <person name="Kohler A."/>
            <person name="Costa M.D."/>
            <person name="Nagy L.G."/>
            <person name="Floudas D."/>
            <person name="Copeland A."/>
            <person name="Barry K.W."/>
            <person name="Cichocki N."/>
            <person name="Veneault-Fourrey C."/>
            <person name="LaButti K."/>
            <person name="Lindquist E.A."/>
            <person name="Lipzen A."/>
            <person name="Lundell T."/>
            <person name="Morin E."/>
            <person name="Murat C."/>
            <person name="Sun H."/>
            <person name="Tunlid A."/>
            <person name="Henrissat B."/>
            <person name="Grigoriev I.V."/>
            <person name="Hibbett D.S."/>
            <person name="Martin F."/>
            <person name="Nordberg H.P."/>
            <person name="Cantor M.N."/>
            <person name="Hua S.X."/>
        </authorList>
    </citation>
    <scope>NUCLEOTIDE SEQUENCE [LARGE SCALE GENOMIC DNA]</scope>
    <source>
        <strain evidence="1 2">441</strain>
    </source>
</reference>
<keyword evidence="2" id="KW-1185">Reference proteome</keyword>
<evidence type="ECO:0000313" key="1">
    <source>
        <dbReference type="EMBL" id="KIK17246.1"/>
    </source>
</evidence>
<gene>
    <name evidence="1" type="ORF">PISMIDRAFT_233443</name>
</gene>
<reference evidence="2" key="2">
    <citation type="submission" date="2015-01" db="EMBL/GenBank/DDBJ databases">
        <title>Evolutionary Origins and Diversification of the Mycorrhizal Mutualists.</title>
        <authorList>
            <consortium name="DOE Joint Genome Institute"/>
            <consortium name="Mycorrhizal Genomics Consortium"/>
            <person name="Kohler A."/>
            <person name="Kuo A."/>
            <person name="Nagy L.G."/>
            <person name="Floudas D."/>
            <person name="Copeland A."/>
            <person name="Barry K.W."/>
            <person name="Cichocki N."/>
            <person name="Veneault-Fourrey C."/>
            <person name="LaButti K."/>
            <person name="Lindquist E.A."/>
            <person name="Lipzen A."/>
            <person name="Lundell T."/>
            <person name="Morin E."/>
            <person name="Murat C."/>
            <person name="Riley R."/>
            <person name="Ohm R."/>
            <person name="Sun H."/>
            <person name="Tunlid A."/>
            <person name="Henrissat B."/>
            <person name="Grigoriev I.V."/>
            <person name="Hibbett D.S."/>
            <person name="Martin F."/>
        </authorList>
    </citation>
    <scope>NUCLEOTIDE SEQUENCE [LARGE SCALE GENOMIC DNA]</scope>
    <source>
        <strain evidence="2">441</strain>
    </source>
</reference>
<name>A0A0C9YKP2_9AGAM</name>
<evidence type="ECO:0000313" key="2">
    <source>
        <dbReference type="Proteomes" id="UP000054018"/>
    </source>
</evidence>
<dbReference type="Proteomes" id="UP000054018">
    <property type="component" value="Unassembled WGS sequence"/>
</dbReference>
<proteinExistence type="predicted"/>
<organism evidence="1 2">
    <name type="scientific">Pisolithus microcarpus 441</name>
    <dbReference type="NCBI Taxonomy" id="765257"/>
    <lineage>
        <taxon>Eukaryota</taxon>
        <taxon>Fungi</taxon>
        <taxon>Dikarya</taxon>
        <taxon>Basidiomycota</taxon>
        <taxon>Agaricomycotina</taxon>
        <taxon>Agaricomycetes</taxon>
        <taxon>Agaricomycetidae</taxon>
        <taxon>Boletales</taxon>
        <taxon>Sclerodermatineae</taxon>
        <taxon>Pisolithaceae</taxon>
        <taxon>Pisolithus</taxon>
    </lineage>
</organism>